<accession>A0A5J5CHX5</accession>
<dbReference type="InterPro" id="IPR015517">
    <property type="entry name" value="dCMP_deaminase-rel"/>
</dbReference>
<evidence type="ECO:0000256" key="8">
    <source>
        <dbReference type="ARBA" id="ARBA00040574"/>
    </source>
</evidence>
<feature type="region of interest" description="Disordered" evidence="12">
    <location>
        <begin position="576"/>
        <end position="601"/>
    </location>
</feature>
<evidence type="ECO:0000313" key="14">
    <source>
        <dbReference type="EMBL" id="KAA8579821.1"/>
    </source>
</evidence>
<dbReference type="PANTHER" id="PTHR11086:SF14">
    <property type="entry name" value="CYTIDINE AND DCMP DEAMINASE DOMAIN-CONTAINING PROTEIN 1"/>
    <property type="match status" value="1"/>
</dbReference>
<evidence type="ECO:0000256" key="9">
    <source>
        <dbReference type="ARBA" id="ARBA00041919"/>
    </source>
</evidence>
<dbReference type="Gene3D" id="3.40.140.10">
    <property type="entry name" value="Cytidine Deaminase, domain 2"/>
    <property type="match status" value="2"/>
</dbReference>
<evidence type="ECO:0000256" key="4">
    <source>
        <dbReference type="ARBA" id="ARBA00022723"/>
    </source>
</evidence>
<evidence type="ECO:0000256" key="12">
    <source>
        <dbReference type="SAM" id="MobiDB-lite"/>
    </source>
</evidence>
<feature type="compositionally biased region" description="Polar residues" evidence="12">
    <location>
        <begin position="584"/>
        <end position="593"/>
    </location>
</feature>
<dbReference type="InterPro" id="IPR016192">
    <property type="entry name" value="APOBEC/CMP_deaminase_Zn-bd"/>
</dbReference>
<dbReference type="Proteomes" id="UP000327493">
    <property type="component" value="Chromosome 24"/>
</dbReference>
<dbReference type="AlphaFoldDB" id="A0A5J5CHX5"/>
<gene>
    <name evidence="14" type="ORF">FQN60_006914</name>
</gene>
<evidence type="ECO:0000256" key="2">
    <source>
        <dbReference type="ARBA" id="ARBA00006576"/>
    </source>
</evidence>
<evidence type="ECO:0000313" key="15">
    <source>
        <dbReference type="Proteomes" id="UP000327493"/>
    </source>
</evidence>
<comment type="caution">
    <text evidence="14">The sequence shown here is derived from an EMBL/GenBank/DDBJ whole genome shotgun (WGS) entry which is preliminary data.</text>
</comment>
<organism evidence="14 15">
    <name type="scientific">Etheostoma spectabile</name>
    <name type="common">orangethroat darter</name>
    <dbReference type="NCBI Taxonomy" id="54343"/>
    <lineage>
        <taxon>Eukaryota</taxon>
        <taxon>Metazoa</taxon>
        <taxon>Chordata</taxon>
        <taxon>Craniata</taxon>
        <taxon>Vertebrata</taxon>
        <taxon>Euteleostomi</taxon>
        <taxon>Actinopterygii</taxon>
        <taxon>Neopterygii</taxon>
        <taxon>Teleostei</taxon>
        <taxon>Neoteleostei</taxon>
        <taxon>Acanthomorphata</taxon>
        <taxon>Eupercaria</taxon>
        <taxon>Perciformes</taxon>
        <taxon>Percoidei</taxon>
        <taxon>Percidae</taxon>
        <taxon>Etheostomatinae</taxon>
        <taxon>Etheostoma</taxon>
    </lineage>
</organism>
<keyword evidence="6" id="KW-0378">Hydrolase</keyword>
<keyword evidence="15" id="KW-1185">Reference proteome</keyword>
<dbReference type="Pfam" id="PF00383">
    <property type="entry name" value="dCMP_cyt_deam_1"/>
    <property type="match status" value="1"/>
</dbReference>
<dbReference type="PROSITE" id="PS00903">
    <property type="entry name" value="CYT_DCMP_DEAMINASES_1"/>
    <property type="match status" value="1"/>
</dbReference>
<dbReference type="GO" id="GO:0004132">
    <property type="term" value="F:dCMP deaminase activity"/>
    <property type="evidence" value="ECO:0007669"/>
    <property type="project" value="TreeGrafter"/>
</dbReference>
<evidence type="ECO:0000256" key="11">
    <source>
        <dbReference type="ARBA" id="ARBA00049558"/>
    </source>
</evidence>
<evidence type="ECO:0000256" key="6">
    <source>
        <dbReference type="ARBA" id="ARBA00022801"/>
    </source>
</evidence>
<dbReference type="EMBL" id="VOFY01000024">
    <property type="protein sequence ID" value="KAA8579821.1"/>
    <property type="molecule type" value="Genomic_DNA"/>
</dbReference>
<dbReference type="GO" id="GO:0005737">
    <property type="term" value="C:cytoplasm"/>
    <property type="evidence" value="ECO:0007669"/>
    <property type="project" value="TreeGrafter"/>
</dbReference>
<evidence type="ECO:0000256" key="7">
    <source>
        <dbReference type="ARBA" id="ARBA00022833"/>
    </source>
</evidence>
<comment type="cofactor">
    <cofactor evidence="1">
        <name>Zn(2+)</name>
        <dbReference type="ChEBI" id="CHEBI:29105"/>
    </cofactor>
</comment>
<keyword evidence="7" id="KW-0862">Zinc</keyword>
<feature type="domain" description="CMP/dCMP-type deaminase" evidence="13">
    <location>
        <begin position="79"/>
        <end position="184"/>
    </location>
</feature>
<name>A0A5J5CHX5_9PERO</name>
<sequence length="712" mass="80452">MVYLDVISITILGCTSLETWTGYYFTDWRTEMEESEIRSRADPGQSMPGRGTRDSMTQTESRIGLQGHGPRLSKANLFTLLSLWMEQFPQEQCQEDHHSEIRGMGLVVVRDSKVVGLHCSGPELHAGQAAIIHHGACLADCQMYFSRRPCSTCLKMILNAGVSQISFWPGDPEVSMLRSTSAKHPSSYSPPESITEDAALDAMAAEKLKSNSRSHVCVSLRPLAPGLAQFVDETSRECDFIERMIDDEPGLNTDKLFYRYCTVPTYLLHYSSSGVAYKLEKFLLSRERTRLLKDFSRHLLVRTSRQHREILTHMGLENFCVEPYFSNLRHNMRELVEVLAAVAAAVPLQHYGFYREQHSTSEPATASSVPPHHEELSQEVARHCIIQARLLAYRTEDPKAGMDGTGCLYLVGCGYNAYPAGSKYAEYPQMDNKQEDRQRRKYRYIVHAEQNALTFRTRHIKPEDSTMLFVTKCPCDECVPLIRGAGITHIYTTDQDRDKDKGDISYLRFSSLKNISKFIVSTQSHELFDVLLMVQIRKVERSDLILLSCLHSGRGAQPLLTMPMVMSGSTAGRLKRRAPATRSCAPTNPTTPRLSAEHQPRLDGRTDGRINGCTKNYGIMVFSSCAADLIFYGCINTARTGRNLKIESVAHIHLRYLFALLEIPIIGQSVCHQDMDIDIIPLSLCKICCCMFMLYTTLSDRRVGGWMYGWMR</sequence>
<protein>
    <recommendedName>
        <fullName evidence="8">Cytidine and dCMP deaminase domain-containing protein 1</fullName>
        <ecNumber evidence="3">3.5.4.5</ecNumber>
    </recommendedName>
    <alternativeName>
        <fullName evidence="9">Cytidine deaminase</fullName>
    </alternativeName>
</protein>
<proteinExistence type="inferred from homology"/>
<dbReference type="InterPro" id="IPR002125">
    <property type="entry name" value="CMP_dCMP_dom"/>
</dbReference>
<comment type="similarity">
    <text evidence="2">Belongs to the cytidine and deoxycytidylate deaminase family.</text>
</comment>
<dbReference type="InterPro" id="IPR016193">
    <property type="entry name" value="Cytidine_deaminase-like"/>
</dbReference>
<evidence type="ECO:0000259" key="13">
    <source>
        <dbReference type="PROSITE" id="PS51747"/>
    </source>
</evidence>
<dbReference type="SUPFAM" id="SSF53927">
    <property type="entry name" value="Cytidine deaminase-like"/>
    <property type="match status" value="2"/>
</dbReference>
<evidence type="ECO:0000256" key="3">
    <source>
        <dbReference type="ARBA" id="ARBA00012783"/>
    </source>
</evidence>
<dbReference type="GO" id="GO:0008270">
    <property type="term" value="F:zinc ion binding"/>
    <property type="evidence" value="ECO:0007669"/>
    <property type="project" value="InterPro"/>
</dbReference>
<evidence type="ECO:0000256" key="5">
    <source>
        <dbReference type="ARBA" id="ARBA00022737"/>
    </source>
</evidence>
<feature type="region of interest" description="Disordered" evidence="12">
    <location>
        <begin position="35"/>
        <end position="67"/>
    </location>
</feature>
<evidence type="ECO:0000256" key="10">
    <source>
        <dbReference type="ARBA" id="ARBA00049252"/>
    </source>
</evidence>
<comment type="catalytic activity">
    <reaction evidence="11">
        <text>cytidine + H2O + H(+) = uridine + NH4(+)</text>
        <dbReference type="Rhea" id="RHEA:16069"/>
        <dbReference type="ChEBI" id="CHEBI:15377"/>
        <dbReference type="ChEBI" id="CHEBI:15378"/>
        <dbReference type="ChEBI" id="CHEBI:16704"/>
        <dbReference type="ChEBI" id="CHEBI:17562"/>
        <dbReference type="ChEBI" id="CHEBI:28938"/>
        <dbReference type="EC" id="3.5.4.5"/>
    </reaction>
</comment>
<dbReference type="PROSITE" id="PS51747">
    <property type="entry name" value="CYT_DCMP_DEAMINASES_2"/>
    <property type="match status" value="2"/>
</dbReference>
<keyword evidence="5" id="KW-0677">Repeat</keyword>
<comment type="catalytic activity">
    <reaction evidence="10">
        <text>2'-deoxycytidine + H2O + H(+) = 2'-deoxyuridine + NH4(+)</text>
        <dbReference type="Rhea" id="RHEA:13433"/>
        <dbReference type="ChEBI" id="CHEBI:15377"/>
        <dbReference type="ChEBI" id="CHEBI:15378"/>
        <dbReference type="ChEBI" id="CHEBI:15698"/>
        <dbReference type="ChEBI" id="CHEBI:16450"/>
        <dbReference type="ChEBI" id="CHEBI:28938"/>
        <dbReference type="EC" id="3.5.4.5"/>
    </reaction>
</comment>
<reference evidence="14 15" key="1">
    <citation type="submission" date="2019-08" db="EMBL/GenBank/DDBJ databases">
        <title>A chromosome-level genome assembly, high-density linkage maps, and genome scans reveal the genomic architecture of hybrid incompatibilities underlying speciation via character displacement in darters (Percidae: Etheostominae).</title>
        <authorList>
            <person name="Moran R.L."/>
            <person name="Catchen J.M."/>
            <person name="Fuller R.C."/>
        </authorList>
    </citation>
    <scope>NUCLEOTIDE SEQUENCE [LARGE SCALE GENOMIC DNA]</scope>
    <source>
        <strain evidence="14">EspeVRDwgs_2016</strain>
        <tissue evidence="14">Muscle</tissue>
    </source>
</reference>
<evidence type="ECO:0000256" key="1">
    <source>
        <dbReference type="ARBA" id="ARBA00001947"/>
    </source>
</evidence>
<dbReference type="PANTHER" id="PTHR11086">
    <property type="entry name" value="DEOXYCYTIDYLATE DEAMINASE-RELATED"/>
    <property type="match status" value="1"/>
</dbReference>
<feature type="domain" description="CMP/dCMP-type deaminase" evidence="13">
    <location>
        <begin position="379"/>
        <end position="514"/>
    </location>
</feature>
<dbReference type="EC" id="3.5.4.5" evidence="3"/>
<keyword evidence="4" id="KW-0479">Metal-binding</keyword>